<dbReference type="EMBL" id="RBNJ01003083">
    <property type="protein sequence ID" value="RUS31313.1"/>
    <property type="molecule type" value="Genomic_DNA"/>
</dbReference>
<accession>A0A433QNF4</accession>
<dbReference type="AlphaFoldDB" id="A0A433QNF4"/>
<gene>
    <name evidence="1" type="ORF">BC938DRAFT_478075</name>
</gene>
<dbReference type="Proteomes" id="UP000274822">
    <property type="component" value="Unassembled WGS sequence"/>
</dbReference>
<evidence type="ECO:0008006" key="3">
    <source>
        <dbReference type="Google" id="ProtNLM"/>
    </source>
</evidence>
<proteinExistence type="predicted"/>
<dbReference type="InterPro" id="IPR011009">
    <property type="entry name" value="Kinase-like_dom_sf"/>
</dbReference>
<name>A0A433QNF4_9FUNG</name>
<keyword evidence="2" id="KW-1185">Reference proteome</keyword>
<protein>
    <recommendedName>
        <fullName evidence="3">Protein kinase domain-containing protein</fullName>
    </recommendedName>
</protein>
<sequence length="208" mass="23701">MLGWGFWGSGVIPSVDQIGSPFVLMPALNAGAGYVVDLCTRDFDIDKYGPGDSYSFNLHNMIFNDRLQKTLSLMKPFDQLEAVRKARINANKLNFPDFNSETLLKHLTKFGAPQLTDYLVWIPFERFVTVEELGRGGFATVWKGTVEPLDPRGFAYFREILEEPVYMDNFFMQPTSSEPKFELAYEEGTSRTYALKAVRQEMIPEVNV</sequence>
<reference evidence="1 2" key="1">
    <citation type="journal article" date="2018" name="New Phytol.">
        <title>Phylogenomics of Endogonaceae and evolution of mycorrhizas within Mucoromycota.</title>
        <authorList>
            <person name="Chang Y."/>
            <person name="Desiro A."/>
            <person name="Na H."/>
            <person name="Sandor L."/>
            <person name="Lipzen A."/>
            <person name="Clum A."/>
            <person name="Barry K."/>
            <person name="Grigoriev I.V."/>
            <person name="Martin F.M."/>
            <person name="Stajich J.E."/>
            <person name="Smith M.E."/>
            <person name="Bonito G."/>
            <person name="Spatafora J.W."/>
        </authorList>
    </citation>
    <scope>NUCLEOTIDE SEQUENCE [LARGE SCALE GENOMIC DNA]</scope>
    <source>
        <strain evidence="1 2">AD002</strain>
    </source>
</reference>
<comment type="caution">
    <text evidence="1">The sequence shown here is derived from an EMBL/GenBank/DDBJ whole genome shotgun (WGS) entry which is preliminary data.</text>
</comment>
<dbReference type="SUPFAM" id="SSF56112">
    <property type="entry name" value="Protein kinase-like (PK-like)"/>
    <property type="match status" value="1"/>
</dbReference>
<evidence type="ECO:0000313" key="2">
    <source>
        <dbReference type="Proteomes" id="UP000274822"/>
    </source>
</evidence>
<organism evidence="1 2">
    <name type="scientific">Jimgerdemannia flammicorona</name>
    <dbReference type="NCBI Taxonomy" id="994334"/>
    <lineage>
        <taxon>Eukaryota</taxon>
        <taxon>Fungi</taxon>
        <taxon>Fungi incertae sedis</taxon>
        <taxon>Mucoromycota</taxon>
        <taxon>Mucoromycotina</taxon>
        <taxon>Endogonomycetes</taxon>
        <taxon>Endogonales</taxon>
        <taxon>Endogonaceae</taxon>
        <taxon>Jimgerdemannia</taxon>
    </lineage>
</organism>
<evidence type="ECO:0000313" key="1">
    <source>
        <dbReference type="EMBL" id="RUS31313.1"/>
    </source>
</evidence>